<dbReference type="GO" id="GO:0000977">
    <property type="term" value="F:RNA polymerase II transcription regulatory region sequence-specific DNA binding"/>
    <property type="evidence" value="ECO:0007669"/>
    <property type="project" value="TreeGrafter"/>
</dbReference>
<dbReference type="CDD" id="cd18914">
    <property type="entry name" value="bHLH_AtORG2_like"/>
    <property type="match status" value="1"/>
</dbReference>
<evidence type="ECO:0000256" key="1">
    <source>
        <dbReference type="ARBA" id="ARBA00004123"/>
    </source>
</evidence>
<name>A0A2U1KE35_ARTAN</name>
<dbReference type="GO" id="GO:0090575">
    <property type="term" value="C:RNA polymerase II transcription regulator complex"/>
    <property type="evidence" value="ECO:0007669"/>
    <property type="project" value="TreeGrafter"/>
</dbReference>
<keyword evidence="3" id="KW-0238">DNA-binding</keyword>
<dbReference type="Proteomes" id="UP000245207">
    <property type="component" value="Unassembled WGS sequence"/>
</dbReference>
<dbReference type="EMBL" id="PKPP01020951">
    <property type="protein sequence ID" value="PWA34988.1"/>
    <property type="molecule type" value="Genomic_DNA"/>
</dbReference>
<organism evidence="7 8">
    <name type="scientific">Artemisia annua</name>
    <name type="common">Sweet wormwood</name>
    <dbReference type="NCBI Taxonomy" id="35608"/>
    <lineage>
        <taxon>Eukaryota</taxon>
        <taxon>Viridiplantae</taxon>
        <taxon>Streptophyta</taxon>
        <taxon>Embryophyta</taxon>
        <taxon>Tracheophyta</taxon>
        <taxon>Spermatophyta</taxon>
        <taxon>Magnoliopsida</taxon>
        <taxon>eudicotyledons</taxon>
        <taxon>Gunneridae</taxon>
        <taxon>Pentapetalae</taxon>
        <taxon>asterids</taxon>
        <taxon>campanulids</taxon>
        <taxon>Asterales</taxon>
        <taxon>Asteraceae</taxon>
        <taxon>Asteroideae</taxon>
        <taxon>Anthemideae</taxon>
        <taxon>Artemisiinae</taxon>
        <taxon>Artemisia</taxon>
    </lineage>
</organism>
<evidence type="ECO:0000256" key="5">
    <source>
        <dbReference type="ARBA" id="ARBA00023242"/>
    </source>
</evidence>
<dbReference type="SUPFAM" id="SSF47459">
    <property type="entry name" value="HLH, helix-loop-helix DNA-binding domain"/>
    <property type="match status" value="1"/>
</dbReference>
<keyword evidence="4" id="KW-0804">Transcription</keyword>
<evidence type="ECO:0000256" key="3">
    <source>
        <dbReference type="ARBA" id="ARBA00023125"/>
    </source>
</evidence>
<dbReference type="InterPro" id="IPR011598">
    <property type="entry name" value="bHLH_dom"/>
</dbReference>
<evidence type="ECO:0000313" key="7">
    <source>
        <dbReference type="EMBL" id="PWA34988.1"/>
    </source>
</evidence>
<dbReference type="Gene3D" id="4.10.280.10">
    <property type="entry name" value="Helix-loop-helix DNA-binding domain"/>
    <property type="match status" value="1"/>
</dbReference>
<dbReference type="GO" id="GO:0046983">
    <property type="term" value="F:protein dimerization activity"/>
    <property type="evidence" value="ECO:0007669"/>
    <property type="project" value="InterPro"/>
</dbReference>
<evidence type="ECO:0000259" key="6">
    <source>
        <dbReference type="PROSITE" id="PS50888"/>
    </source>
</evidence>
<comment type="caution">
    <text evidence="7">The sequence shown here is derived from an EMBL/GenBank/DDBJ whole genome shotgun (WGS) entry which is preliminary data.</text>
</comment>
<keyword evidence="5" id="KW-0539">Nucleus</keyword>
<evidence type="ECO:0000256" key="2">
    <source>
        <dbReference type="ARBA" id="ARBA00023015"/>
    </source>
</evidence>
<dbReference type="PANTHER" id="PTHR13935:SF106">
    <property type="entry name" value="ACHAETE-SCUTE COMPLEX PROTEIN T5-RELATED"/>
    <property type="match status" value="1"/>
</dbReference>
<dbReference type="OrthoDB" id="1935281at2759"/>
<gene>
    <name evidence="7" type="ORF">CTI12_AA613780</name>
</gene>
<dbReference type="InterPro" id="IPR036638">
    <property type="entry name" value="HLH_DNA-bd_sf"/>
</dbReference>
<dbReference type="AlphaFoldDB" id="A0A2U1KE35"/>
<dbReference type="GO" id="GO:0000981">
    <property type="term" value="F:DNA-binding transcription factor activity, RNA polymerase II-specific"/>
    <property type="evidence" value="ECO:0007669"/>
    <property type="project" value="TreeGrafter"/>
</dbReference>
<accession>A0A2U1KE35</accession>
<evidence type="ECO:0000313" key="8">
    <source>
        <dbReference type="Proteomes" id="UP000245207"/>
    </source>
</evidence>
<keyword evidence="8" id="KW-1185">Reference proteome</keyword>
<dbReference type="PROSITE" id="PS50888">
    <property type="entry name" value="BHLH"/>
    <property type="match status" value="1"/>
</dbReference>
<feature type="domain" description="BHLH" evidence="6">
    <location>
        <begin position="83"/>
        <end position="135"/>
    </location>
</feature>
<dbReference type="InterPro" id="IPR015660">
    <property type="entry name" value="MASH1/Ascl1a-like"/>
</dbReference>
<dbReference type="PANTHER" id="PTHR13935">
    <property type="entry name" value="ACHAETE-SCUTE TRANSCRIPTION FACTOR-RELATED"/>
    <property type="match status" value="1"/>
</dbReference>
<proteinExistence type="predicted"/>
<reference evidence="7 8" key="1">
    <citation type="journal article" date="2018" name="Mol. Plant">
        <title>The genome of Artemisia annua provides insight into the evolution of Asteraceae family and artemisinin biosynthesis.</title>
        <authorList>
            <person name="Shen Q."/>
            <person name="Zhang L."/>
            <person name="Liao Z."/>
            <person name="Wang S."/>
            <person name="Yan T."/>
            <person name="Shi P."/>
            <person name="Liu M."/>
            <person name="Fu X."/>
            <person name="Pan Q."/>
            <person name="Wang Y."/>
            <person name="Lv Z."/>
            <person name="Lu X."/>
            <person name="Zhang F."/>
            <person name="Jiang W."/>
            <person name="Ma Y."/>
            <person name="Chen M."/>
            <person name="Hao X."/>
            <person name="Li L."/>
            <person name="Tang Y."/>
            <person name="Lv G."/>
            <person name="Zhou Y."/>
            <person name="Sun X."/>
            <person name="Brodelius P.E."/>
            <person name="Rose J.K.C."/>
            <person name="Tang K."/>
        </authorList>
    </citation>
    <scope>NUCLEOTIDE SEQUENCE [LARGE SCALE GENOMIC DNA]</scope>
    <source>
        <strain evidence="8">cv. Huhao1</strain>
        <tissue evidence="7">Leaf</tissue>
    </source>
</reference>
<keyword evidence="2" id="KW-0805">Transcription regulation</keyword>
<evidence type="ECO:0000256" key="4">
    <source>
        <dbReference type="ARBA" id="ARBA00023163"/>
    </source>
</evidence>
<protein>
    <submittedName>
        <fullName evidence="7">Achaete-scute transcription factor-related protein</fullName>
    </submittedName>
</protein>
<sequence length="370" mass="41922">MFSLDQNEDLVDHDESCFISFQQQQDRVPNLDEHISKVDGMAIDRSSLNHPESSTKKLGGSRSLNKLNLVRGSGDAGGDEQAQRKMLHREIERQRRQDMAKLHASLREILPIEFVKGNRSISDHMHQAVYYIKQTEENVKRLGMRRDQLKNSLDTEGSLMNHLLNTVSVNYSNGGVEILINSCTIEEGFHLSRVVKALVDESLNVTSCTSTKVNDRFLHSIQSEGNRSISDHMHQAVYYIKQTEENVKRLGMRRDQLKNSLDTEGSLMNHLLNTVSVNYSNGGVEILINSCTIEEGFHLSRVVKALVEESLNVTSCTSTKVNDRFLHSIQSEASDLALLDLSMLQQKLAIDQQHLIKIWCDYKLTVTTEI</sequence>
<dbReference type="Pfam" id="PF00010">
    <property type="entry name" value="HLH"/>
    <property type="match status" value="1"/>
</dbReference>
<comment type="subcellular location">
    <subcellularLocation>
        <location evidence="1">Nucleus</location>
    </subcellularLocation>
</comment>